<evidence type="ECO:0000313" key="3">
    <source>
        <dbReference type="Proteomes" id="UP001299283"/>
    </source>
</evidence>
<evidence type="ECO:0000259" key="1">
    <source>
        <dbReference type="PROSITE" id="PS50902"/>
    </source>
</evidence>
<evidence type="ECO:0000313" key="2">
    <source>
        <dbReference type="EMBL" id="MEB3068441.1"/>
    </source>
</evidence>
<dbReference type="Proteomes" id="UP001299283">
    <property type="component" value="Unassembled WGS sequence"/>
</dbReference>
<dbReference type="SUPFAM" id="SSF52218">
    <property type="entry name" value="Flavoproteins"/>
    <property type="match status" value="1"/>
</dbReference>
<dbReference type="InterPro" id="IPR008254">
    <property type="entry name" value="Flavodoxin/NO_synth"/>
</dbReference>
<dbReference type="PROSITE" id="PS50902">
    <property type="entry name" value="FLAVODOXIN_LIKE"/>
    <property type="match status" value="1"/>
</dbReference>
<sequence length="228" mass="25855">MTDENTTASAKAPRILLLYYSFSGQSRKVLEAAGEVFAQRGCEVVTAGIEFTDPRYAPRFAHFPMRRVWPDMLSVLKAQQNGETGEFRTPDTVRNGDYDLICIGSPTWWKAPAMPIRSFLQTDEARKLLDGKPFAVFTVCREYWQENYAEVCRLGEACGGRYTDEIHFTYPGDPLRSMLSLTSYLGSGRYRKRYLGLRLPPTNVQPDQLDRVRAFAGGLASRLFGRDK</sequence>
<dbReference type="InterPro" id="IPR029039">
    <property type="entry name" value="Flavoprotein-like_sf"/>
</dbReference>
<feature type="domain" description="Flavodoxin-like" evidence="1">
    <location>
        <begin position="15"/>
        <end position="220"/>
    </location>
</feature>
<organism evidence="2 3">
    <name type="scientific">[Mycobacterium] vasticus</name>
    <dbReference type="NCBI Taxonomy" id="2875777"/>
    <lineage>
        <taxon>Bacteria</taxon>
        <taxon>Bacillati</taxon>
        <taxon>Actinomycetota</taxon>
        <taxon>Actinomycetes</taxon>
        <taxon>Mycobacteriales</taxon>
        <taxon>Mycobacteriaceae</taxon>
        <taxon>Mycolicibacter</taxon>
    </lineage>
</organism>
<protein>
    <submittedName>
        <fullName evidence="2">Flavodoxin family protein</fullName>
    </submittedName>
</protein>
<keyword evidence="3" id="KW-1185">Reference proteome</keyword>
<proteinExistence type="predicted"/>
<reference evidence="2 3" key="1">
    <citation type="submission" date="2023-12" db="EMBL/GenBank/DDBJ databases">
        <title>Description of new species of Mycobacterium terrae complex isolated from sewage at the Sao Paulo Zoological Park Foundation in Brazil.</title>
        <authorList>
            <person name="Romagnoli C.L."/>
            <person name="Conceicao E.C."/>
            <person name="Machado E."/>
            <person name="Barreto L.B.P.F."/>
            <person name="Sharma A."/>
            <person name="Silva N.M."/>
            <person name="Marques L.E."/>
            <person name="Juliana M.A."/>
            <person name="Lourenco M.C.S."/>
            <person name="Digiampietri L.A."/>
            <person name="Suffys P.N."/>
            <person name="Viana-Niero C."/>
        </authorList>
    </citation>
    <scope>NUCLEOTIDE SEQUENCE [LARGE SCALE GENOMIC DNA]</scope>
    <source>
        <strain evidence="2 3">MYC017</strain>
    </source>
</reference>
<name>A0ABU5YTI6_9MYCO</name>
<comment type="caution">
    <text evidence="2">The sequence shown here is derived from an EMBL/GenBank/DDBJ whole genome shotgun (WGS) entry which is preliminary data.</text>
</comment>
<dbReference type="Gene3D" id="3.40.50.360">
    <property type="match status" value="1"/>
</dbReference>
<dbReference type="EMBL" id="JAYJJQ010000003">
    <property type="protein sequence ID" value="MEB3068441.1"/>
    <property type="molecule type" value="Genomic_DNA"/>
</dbReference>
<gene>
    <name evidence="2" type="ORF">K5L39_04530</name>
</gene>
<accession>A0ABU5YTI6</accession>
<dbReference type="RefSeq" id="WP_225396284.1">
    <property type="nucleotide sequence ID" value="NZ_JAYJJQ010000003.1"/>
</dbReference>